<dbReference type="Pfam" id="PF16344">
    <property type="entry name" value="FecR_C"/>
    <property type="match status" value="1"/>
</dbReference>
<evidence type="ECO:0008006" key="5">
    <source>
        <dbReference type="Google" id="ProtNLM"/>
    </source>
</evidence>
<dbReference type="Proteomes" id="UP000036958">
    <property type="component" value="Unassembled WGS sequence"/>
</dbReference>
<dbReference type="InterPro" id="IPR012373">
    <property type="entry name" value="Ferrdict_sens_TM"/>
</dbReference>
<comment type="caution">
    <text evidence="3">The sequence shown here is derived from an EMBL/GenBank/DDBJ whole genome shotgun (WGS) entry which is preliminary data.</text>
</comment>
<dbReference type="Pfam" id="PF04773">
    <property type="entry name" value="FecR"/>
    <property type="match status" value="1"/>
</dbReference>
<dbReference type="Gene3D" id="2.60.120.1440">
    <property type="match status" value="1"/>
</dbReference>
<dbReference type="Gene3D" id="3.55.50.30">
    <property type="match status" value="1"/>
</dbReference>
<proteinExistence type="predicted"/>
<dbReference type="RefSeq" id="WP_053188338.1">
    <property type="nucleotide sequence ID" value="NZ_LGIA01000211.1"/>
</dbReference>
<dbReference type="STRING" id="1409788.NC99_43960"/>
<evidence type="ECO:0000313" key="3">
    <source>
        <dbReference type="EMBL" id="KOH42782.1"/>
    </source>
</evidence>
<evidence type="ECO:0000259" key="1">
    <source>
        <dbReference type="Pfam" id="PF04773"/>
    </source>
</evidence>
<dbReference type="GO" id="GO:0016989">
    <property type="term" value="F:sigma factor antagonist activity"/>
    <property type="evidence" value="ECO:0007669"/>
    <property type="project" value="TreeGrafter"/>
</dbReference>
<evidence type="ECO:0000259" key="2">
    <source>
        <dbReference type="Pfam" id="PF16344"/>
    </source>
</evidence>
<feature type="domain" description="Protein FecR C-terminal" evidence="2">
    <location>
        <begin position="299"/>
        <end position="366"/>
    </location>
</feature>
<dbReference type="EMBL" id="LGIA01000211">
    <property type="protein sequence ID" value="KOH42782.1"/>
    <property type="molecule type" value="Genomic_DNA"/>
</dbReference>
<dbReference type="PANTHER" id="PTHR30273">
    <property type="entry name" value="PERIPLASMIC SIGNAL SENSOR AND SIGMA FACTOR ACTIVATOR FECR-RELATED"/>
    <property type="match status" value="1"/>
</dbReference>
<protein>
    <recommendedName>
        <fullName evidence="5">FecR family protein</fullName>
    </recommendedName>
</protein>
<dbReference type="PIRSF" id="PIRSF018266">
    <property type="entry name" value="FecR"/>
    <property type="match status" value="1"/>
</dbReference>
<organism evidence="3 4">
    <name type="scientific">Sunxiuqinia dokdonensis</name>
    <dbReference type="NCBI Taxonomy" id="1409788"/>
    <lineage>
        <taxon>Bacteria</taxon>
        <taxon>Pseudomonadati</taxon>
        <taxon>Bacteroidota</taxon>
        <taxon>Bacteroidia</taxon>
        <taxon>Marinilabiliales</taxon>
        <taxon>Prolixibacteraceae</taxon>
        <taxon>Sunxiuqinia</taxon>
    </lineage>
</organism>
<dbReference type="OrthoDB" id="650093at2"/>
<feature type="domain" description="FecR protein" evidence="1">
    <location>
        <begin position="123"/>
        <end position="217"/>
    </location>
</feature>
<sequence>MEVEDKYKRLLIGQLREELTQKEQNELFAWVYESPQHKKLFYELKDIWDSSKIAQPKNQDRQQEEWAKLWTEIEKLEKKTDTLDGFLWSRNLREIYKIAAILVVAFGASWFLLNQLQTDDYNTLEVPYGARTNITLTDGTKIWLNSGTTFKYPAKLDQKDVDVFLEGEAFFEVAHLKNRKFNVKTSTINIQVLGTSFNVKSYDDDDQIEATLVNGSIRIEGQLDHKTIREPILLKPNQQATFVKGKSDFQITRIAEKSPQEDSLNTQAPATIPLESKASLTIFEKVKVEDYTSWKDHVLVFKSEPLVDLVRQMERWYDVKIEITDKSLKYSRYTGTFENETIEQAIEALSLSLPFDYTIDKNEIEILTKKDS</sequence>
<accession>A0A0L8V3K0</accession>
<name>A0A0L8V3K0_9BACT</name>
<gene>
    <name evidence="3" type="ORF">NC99_43960</name>
</gene>
<dbReference type="InterPro" id="IPR006860">
    <property type="entry name" value="FecR"/>
</dbReference>
<dbReference type="AlphaFoldDB" id="A0A0L8V3K0"/>
<keyword evidence="4" id="KW-1185">Reference proteome</keyword>
<evidence type="ECO:0000313" key="4">
    <source>
        <dbReference type="Proteomes" id="UP000036958"/>
    </source>
</evidence>
<dbReference type="InterPro" id="IPR032508">
    <property type="entry name" value="FecR_C"/>
</dbReference>
<dbReference type="PANTHER" id="PTHR30273:SF2">
    <property type="entry name" value="PROTEIN FECR"/>
    <property type="match status" value="1"/>
</dbReference>
<reference evidence="4" key="1">
    <citation type="submission" date="2015-07" db="EMBL/GenBank/DDBJ databases">
        <title>Genome sequencing of Sunxiuqinia dokdonensis strain SK.</title>
        <authorList>
            <person name="Ahn S."/>
            <person name="Kim B.-C."/>
        </authorList>
    </citation>
    <scope>NUCLEOTIDE SEQUENCE [LARGE SCALE GENOMIC DNA]</scope>
    <source>
        <strain evidence="4">SK</strain>
    </source>
</reference>